<dbReference type="GO" id="GO:0016757">
    <property type="term" value="F:glycosyltransferase activity"/>
    <property type="evidence" value="ECO:0007669"/>
    <property type="project" value="InterPro"/>
</dbReference>
<name>A0A9D9DAJ9_9GAMM</name>
<evidence type="ECO:0000313" key="3">
    <source>
        <dbReference type="Proteomes" id="UP000823631"/>
    </source>
</evidence>
<dbReference type="AlphaFoldDB" id="A0A9D9DAJ9"/>
<dbReference type="Gene3D" id="3.90.550.10">
    <property type="entry name" value="Spore Coat Polysaccharide Biosynthesis Protein SpsA, Chain A"/>
    <property type="match status" value="1"/>
</dbReference>
<evidence type="ECO:0000313" key="2">
    <source>
        <dbReference type="EMBL" id="MBO8414854.1"/>
    </source>
</evidence>
<feature type="transmembrane region" description="Helical" evidence="1">
    <location>
        <begin position="268"/>
        <end position="287"/>
    </location>
</feature>
<dbReference type="SUPFAM" id="SSF53448">
    <property type="entry name" value="Nucleotide-diphospho-sugar transferases"/>
    <property type="match status" value="1"/>
</dbReference>
<comment type="caution">
    <text evidence="2">The sequence shown here is derived from an EMBL/GenBank/DDBJ whole genome shotgun (WGS) entry which is preliminary data.</text>
</comment>
<dbReference type="Pfam" id="PF01501">
    <property type="entry name" value="Glyco_transf_8"/>
    <property type="match status" value="1"/>
</dbReference>
<evidence type="ECO:0000256" key="1">
    <source>
        <dbReference type="SAM" id="Phobius"/>
    </source>
</evidence>
<reference evidence="2" key="2">
    <citation type="journal article" date="2021" name="PeerJ">
        <title>Extensive microbial diversity within the chicken gut microbiome revealed by metagenomics and culture.</title>
        <authorList>
            <person name="Gilroy R."/>
            <person name="Ravi A."/>
            <person name="Getino M."/>
            <person name="Pursley I."/>
            <person name="Horton D.L."/>
            <person name="Alikhan N.F."/>
            <person name="Baker D."/>
            <person name="Gharbi K."/>
            <person name="Hall N."/>
            <person name="Watson M."/>
            <person name="Adriaenssens E.M."/>
            <person name="Foster-Nyarko E."/>
            <person name="Jarju S."/>
            <person name="Secka A."/>
            <person name="Antonio M."/>
            <person name="Oren A."/>
            <person name="Chaudhuri R.R."/>
            <person name="La Ragione R."/>
            <person name="Hildebrand F."/>
            <person name="Pallen M.J."/>
        </authorList>
    </citation>
    <scope>NUCLEOTIDE SEQUENCE</scope>
    <source>
        <strain evidence="2">17213</strain>
    </source>
</reference>
<accession>A0A9D9DAJ9</accession>
<gene>
    <name evidence="2" type="ORF">IAB19_00525</name>
</gene>
<proteinExistence type="predicted"/>
<dbReference type="InterPro" id="IPR050587">
    <property type="entry name" value="GNT1/Glycosyltrans_8"/>
</dbReference>
<dbReference type="InterPro" id="IPR029044">
    <property type="entry name" value="Nucleotide-diphossugar_trans"/>
</dbReference>
<organism evidence="2 3">
    <name type="scientific">Candidatus Avisuccinivibrio stercorigallinarum</name>
    <dbReference type="NCBI Taxonomy" id="2840704"/>
    <lineage>
        <taxon>Bacteria</taxon>
        <taxon>Pseudomonadati</taxon>
        <taxon>Pseudomonadota</taxon>
        <taxon>Gammaproteobacteria</taxon>
        <taxon>Aeromonadales</taxon>
        <taxon>Succinivibrionaceae</taxon>
        <taxon>Succinivibrionaceae incertae sedis</taxon>
        <taxon>Candidatus Avisuccinivibrio</taxon>
    </lineage>
</organism>
<dbReference type="Proteomes" id="UP000823631">
    <property type="component" value="Unassembled WGS sequence"/>
</dbReference>
<sequence>MNKMNFLLATNAKLGPILPFVLSSIYDNQPAASVYLYYSALAEEDLKKISSVAKTFNGELNLIHFDIKQILDQQGLKDIPAWFGSYDAYTRIFAIQDLYEKGIDKCIYVDCDVMILKPLDELFSIYSRTDAIAGVLDVMPDTNKFKTPYYLNSGVMIFALDYCRKIKFPDKCVAFLKDYADQSGFMDQDAINNAIKDTVPICLDPKFNNLLRDFEHVENAVIMHYAGPKPWDFWRKWDHSKFVYYKLKLYYYLKSKGCNISKETLTRLFKVLEFVLHPLVLLLNWVHDVNFKRRMRRKARRNAKK</sequence>
<reference evidence="2" key="1">
    <citation type="submission" date="2020-10" db="EMBL/GenBank/DDBJ databases">
        <authorList>
            <person name="Gilroy R."/>
        </authorList>
    </citation>
    <scope>NUCLEOTIDE SEQUENCE</scope>
    <source>
        <strain evidence="2">17213</strain>
    </source>
</reference>
<dbReference type="PANTHER" id="PTHR11183">
    <property type="entry name" value="GLYCOGENIN SUBFAMILY MEMBER"/>
    <property type="match status" value="1"/>
</dbReference>
<keyword evidence="1" id="KW-0472">Membrane</keyword>
<dbReference type="InterPro" id="IPR002495">
    <property type="entry name" value="Glyco_trans_8"/>
</dbReference>
<keyword evidence="1" id="KW-1133">Transmembrane helix</keyword>
<dbReference type="EMBL" id="JADINH010000006">
    <property type="protein sequence ID" value="MBO8414854.1"/>
    <property type="molecule type" value="Genomic_DNA"/>
</dbReference>
<protein>
    <recommendedName>
        <fullName evidence="4">Glycosyltransferase family 8 protein</fullName>
    </recommendedName>
</protein>
<evidence type="ECO:0008006" key="4">
    <source>
        <dbReference type="Google" id="ProtNLM"/>
    </source>
</evidence>
<keyword evidence="1" id="KW-0812">Transmembrane</keyword>